<name>A0A1X7UFI9_AMPQE</name>
<reference evidence="1" key="1">
    <citation type="submission" date="2017-05" db="UniProtKB">
        <authorList>
            <consortium name="EnsemblMetazoa"/>
        </authorList>
    </citation>
    <scope>IDENTIFICATION</scope>
</reference>
<accession>A0A1X7UFI9</accession>
<sequence length="24" mass="2716">MATYCMQTLHASTTKCIITHCDRS</sequence>
<organism evidence="1">
    <name type="scientific">Amphimedon queenslandica</name>
    <name type="common">Sponge</name>
    <dbReference type="NCBI Taxonomy" id="400682"/>
    <lineage>
        <taxon>Eukaryota</taxon>
        <taxon>Metazoa</taxon>
        <taxon>Porifera</taxon>
        <taxon>Demospongiae</taxon>
        <taxon>Heteroscleromorpha</taxon>
        <taxon>Haplosclerida</taxon>
        <taxon>Niphatidae</taxon>
        <taxon>Amphimedon</taxon>
    </lineage>
</organism>
<protein>
    <submittedName>
        <fullName evidence="1">Uncharacterized protein</fullName>
    </submittedName>
</protein>
<evidence type="ECO:0000313" key="1">
    <source>
        <dbReference type="EnsemblMetazoa" id="Aqu2.1.26552_001"/>
    </source>
</evidence>
<dbReference type="EnsemblMetazoa" id="Aqu2.1.26552_001">
    <property type="protein sequence ID" value="Aqu2.1.26552_001"/>
    <property type="gene ID" value="Aqu2.1.26552"/>
</dbReference>
<proteinExistence type="predicted"/>
<dbReference type="InParanoid" id="A0A1X7UFI9"/>
<dbReference type="AlphaFoldDB" id="A0A1X7UFI9"/>